<evidence type="ECO:0000256" key="1">
    <source>
        <dbReference type="SAM" id="SignalP"/>
    </source>
</evidence>
<feature type="signal peptide" evidence="1">
    <location>
        <begin position="1"/>
        <end position="27"/>
    </location>
</feature>
<accession>A0ABX0GUU4</accession>
<proteinExistence type="predicted"/>
<feature type="chain" id="PRO_5046717612" description="WD40 repeat protein" evidence="1">
    <location>
        <begin position="28"/>
        <end position="443"/>
    </location>
</feature>
<evidence type="ECO:0008006" key="4">
    <source>
        <dbReference type="Google" id="ProtNLM"/>
    </source>
</evidence>
<dbReference type="SUPFAM" id="SSF82171">
    <property type="entry name" value="DPP6 N-terminal domain-like"/>
    <property type="match status" value="1"/>
</dbReference>
<dbReference type="Proteomes" id="UP000800981">
    <property type="component" value="Unassembled WGS sequence"/>
</dbReference>
<dbReference type="Gene3D" id="2.120.10.30">
    <property type="entry name" value="TolB, C-terminal domain"/>
    <property type="match status" value="1"/>
</dbReference>
<keyword evidence="3" id="KW-1185">Reference proteome</keyword>
<keyword evidence="1" id="KW-0732">Signal</keyword>
<dbReference type="InterPro" id="IPR011042">
    <property type="entry name" value="6-blade_b-propeller_TolB-like"/>
</dbReference>
<evidence type="ECO:0000313" key="2">
    <source>
        <dbReference type="EMBL" id="NHC13911.1"/>
    </source>
</evidence>
<sequence length="443" mass="46415">MAPARPLRVLALLPLAATLAALPPAYAAPGAGAVPPVVAAVAPGPGLLPRTVPPAPADPTTVPLLADAPAGRAAATAGYGIVPRSVPAVPQDSAGLRRLADAAVQRVFTVREVLDWSRSVVEDPLTGERISAPPAGPRRPVRVLDGYYDRVALDADGGREWLRLPSSLTRRETFPSSGLGAPLVLAPDGRHVGFGTASRGAARITVLAVASGRTRSYPVASGATATDLQFSPDGHRLAFALGRAAPGPRWNRTDLAVLDLRSGAVRTLLADRYGSFAWSPDSRRVAAAVDDYDYAGNEPTLVARRSVLVDVASGRATPLARPGGQQRGGPVFSSDGREVWLLAQDREDYRTARTVLVRSPVDGRAARVVRARQLPAPTGFLNPVLGRRGNALLMTGLVPRPGGATRTAVYALSPTSGRVTPFIRRLSWFPPVAVTVLEKGRLG</sequence>
<dbReference type="EMBL" id="JAANNP010000003">
    <property type="protein sequence ID" value="NHC13911.1"/>
    <property type="molecule type" value="Genomic_DNA"/>
</dbReference>
<organism evidence="2 3">
    <name type="scientific">Motilibacter deserti</name>
    <dbReference type="NCBI Taxonomy" id="2714956"/>
    <lineage>
        <taxon>Bacteria</taxon>
        <taxon>Bacillati</taxon>
        <taxon>Actinomycetota</taxon>
        <taxon>Actinomycetes</taxon>
        <taxon>Motilibacterales</taxon>
        <taxon>Motilibacteraceae</taxon>
        <taxon>Motilibacter</taxon>
    </lineage>
</organism>
<protein>
    <recommendedName>
        <fullName evidence="4">WD40 repeat protein</fullName>
    </recommendedName>
</protein>
<reference evidence="2 3" key="1">
    <citation type="submission" date="2020-03" db="EMBL/GenBank/DDBJ databases">
        <title>Two novel Motilibacter sp.</title>
        <authorList>
            <person name="Liu S."/>
        </authorList>
    </citation>
    <scope>NUCLEOTIDE SEQUENCE [LARGE SCALE GENOMIC DNA]</scope>
    <source>
        <strain evidence="2 3">E257</strain>
    </source>
</reference>
<gene>
    <name evidence="2" type="ORF">G9H71_08960</name>
</gene>
<comment type="caution">
    <text evidence="2">The sequence shown here is derived from an EMBL/GenBank/DDBJ whole genome shotgun (WGS) entry which is preliminary data.</text>
</comment>
<name>A0ABX0GUU4_9ACTN</name>
<dbReference type="RefSeq" id="WP_166280896.1">
    <property type="nucleotide sequence ID" value="NZ_JAANNP010000003.1"/>
</dbReference>
<evidence type="ECO:0000313" key="3">
    <source>
        <dbReference type="Proteomes" id="UP000800981"/>
    </source>
</evidence>